<keyword evidence="1" id="KW-0418">Kinase</keyword>
<protein>
    <submittedName>
        <fullName evidence="1">Cyclin-dependent kinase catalytic subunit, variant 5</fullName>
        <ecNumber evidence="1">2.7.11.22</ecNumber>
    </submittedName>
</protein>
<proteinExistence type="predicted"/>
<dbReference type="EC" id="2.7.11.22" evidence="1"/>
<organism evidence="1 2">
    <name type="scientific">Entomophthora muscae</name>
    <dbReference type="NCBI Taxonomy" id="34485"/>
    <lineage>
        <taxon>Eukaryota</taxon>
        <taxon>Fungi</taxon>
        <taxon>Fungi incertae sedis</taxon>
        <taxon>Zoopagomycota</taxon>
        <taxon>Entomophthoromycotina</taxon>
        <taxon>Entomophthoromycetes</taxon>
        <taxon>Entomophthorales</taxon>
        <taxon>Entomophthoraceae</taxon>
        <taxon>Entomophthora</taxon>
    </lineage>
</organism>
<keyword evidence="1" id="KW-0808">Transferase</keyword>
<reference evidence="1" key="1">
    <citation type="submission" date="2022-04" db="EMBL/GenBank/DDBJ databases">
        <title>Genome of the entomopathogenic fungus Entomophthora muscae.</title>
        <authorList>
            <person name="Elya C."/>
            <person name="Lovett B.R."/>
            <person name="Lee E."/>
            <person name="Macias A.M."/>
            <person name="Hajek A.E."/>
            <person name="De Bivort B.L."/>
            <person name="Kasson M.T."/>
            <person name="De Fine Licht H.H."/>
            <person name="Stajich J.E."/>
        </authorList>
    </citation>
    <scope>NUCLEOTIDE SEQUENCE</scope>
    <source>
        <strain evidence="1">Berkeley</strain>
    </source>
</reference>
<accession>A0ACC2U2P1</accession>
<comment type="caution">
    <text evidence="1">The sequence shown here is derived from an EMBL/GenBank/DDBJ whole genome shotgun (WGS) entry which is preliminary data.</text>
</comment>
<sequence length="324" mass="36451">MPPHRETNSRLGFKLPGFIAFKCIGAGAYGTVFHTIRSATNQSVAIKRIKFAETDQGVPAYALREAAVLKRLVHKNIVKLYEVQIVNRQMFLIFELHPRDLEHLMNSAKKTGYFSASIIKRFMRDILSGINFIHSRKLIHRDLKPTNILVAADFQLKLCDFGFCRAEDLECAFTPEVGTCYYYSPEVCLGRSDYGWGVDIWAVGCIFAELFKLAPFFEGETKLANLLSIFRQLGSPTEENWPQFSKMDIPLEFPCTPGIPLSTTFPRMDAQALDLLQKLLAYSPARRCSALVALRHPYLAQLDAEGSKEGNPAKIASSMKCTLL</sequence>
<dbReference type="EMBL" id="QTSX02001500">
    <property type="protein sequence ID" value="KAJ9081073.1"/>
    <property type="molecule type" value="Genomic_DNA"/>
</dbReference>
<name>A0ACC2U2P1_9FUNG</name>
<gene>
    <name evidence="1" type="primary">CDC28_2</name>
    <name evidence="1" type="ORF">DSO57_1018387</name>
</gene>
<evidence type="ECO:0000313" key="2">
    <source>
        <dbReference type="Proteomes" id="UP001165960"/>
    </source>
</evidence>
<evidence type="ECO:0000313" key="1">
    <source>
        <dbReference type="EMBL" id="KAJ9081073.1"/>
    </source>
</evidence>
<dbReference type="Proteomes" id="UP001165960">
    <property type="component" value="Unassembled WGS sequence"/>
</dbReference>
<keyword evidence="2" id="KW-1185">Reference proteome</keyword>